<dbReference type="EMBL" id="JAJSOW010000100">
    <property type="protein sequence ID" value="KAI9187037.1"/>
    <property type="molecule type" value="Genomic_DNA"/>
</dbReference>
<evidence type="ECO:0000313" key="1">
    <source>
        <dbReference type="EMBL" id="KAI9187037.1"/>
    </source>
</evidence>
<reference evidence="1" key="1">
    <citation type="journal article" date="2022" name="Plant J.">
        <title>Strategies of tolerance reflected in two North American maple genomes.</title>
        <authorList>
            <person name="McEvoy S.L."/>
            <person name="Sezen U.U."/>
            <person name="Trouern-Trend A."/>
            <person name="McMahon S.M."/>
            <person name="Schaberg P.G."/>
            <person name="Yang J."/>
            <person name="Wegrzyn J.L."/>
            <person name="Swenson N.G."/>
        </authorList>
    </citation>
    <scope>NUCLEOTIDE SEQUENCE</scope>
    <source>
        <strain evidence="1">91603</strain>
    </source>
</reference>
<dbReference type="AlphaFoldDB" id="A0AAD5NYZ8"/>
<sequence>MEKSEIFGIITGDSVYLPLEVYFKNNQAKINREVVVNTLKRYLLELHEDVGMFSAAMNIFDCYESRYPTHGPFTSRSGRILAEINMMKEPMPIVKLVKYLALVIHAEDHIVKSIEGASIAKINEGMHSRVLEVNIEGIGQSASGY</sequence>
<gene>
    <name evidence="1" type="ORF">LWI28_023637</name>
</gene>
<evidence type="ECO:0000313" key="2">
    <source>
        <dbReference type="Proteomes" id="UP001064489"/>
    </source>
</evidence>
<name>A0AAD5NYZ8_ACENE</name>
<keyword evidence="2" id="KW-1185">Reference proteome</keyword>
<proteinExistence type="predicted"/>
<comment type="caution">
    <text evidence="1">The sequence shown here is derived from an EMBL/GenBank/DDBJ whole genome shotgun (WGS) entry which is preliminary data.</text>
</comment>
<protein>
    <submittedName>
        <fullName evidence="1">Uncharacterized protein</fullName>
    </submittedName>
</protein>
<accession>A0AAD5NYZ8</accession>
<dbReference type="Proteomes" id="UP001064489">
    <property type="component" value="Chromosome 3"/>
</dbReference>
<reference evidence="1" key="2">
    <citation type="submission" date="2023-02" db="EMBL/GenBank/DDBJ databases">
        <authorList>
            <person name="Swenson N.G."/>
            <person name="Wegrzyn J.L."/>
            <person name="Mcevoy S.L."/>
        </authorList>
    </citation>
    <scope>NUCLEOTIDE SEQUENCE</scope>
    <source>
        <strain evidence="1">91603</strain>
        <tissue evidence="1">Leaf</tissue>
    </source>
</reference>
<organism evidence="1 2">
    <name type="scientific">Acer negundo</name>
    <name type="common">Box elder</name>
    <dbReference type="NCBI Taxonomy" id="4023"/>
    <lineage>
        <taxon>Eukaryota</taxon>
        <taxon>Viridiplantae</taxon>
        <taxon>Streptophyta</taxon>
        <taxon>Embryophyta</taxon>
        <taxon>Tracheophyta</taxon>
        <taxon>Spermatophyta</taxon>
        <taxon>Magnoliopsida</taxon>
        <taxon>eudicotyledons</taxon>
        <taxon>Gunneridae</taxon>
        <taxon>Pentapetalae</taxon>
        <taxon>rosids</taxon>
        <taxon>malvids</taxon>
        <taxon>Sapindales</taxon>
        <taxon>Sapindaceae</taxon>
        <taxon>Hippocastanoideae</taxon>
        <taxon>Acereae</taxon>
        <taxon>Acer</taxon>
    </lineage>
</organism>